<dbReference type="AlphaFoldDB" id="A0A4S5BH21"/>
<comment type="caution">
    <text evidence="1">The sequence shown here is derived from an EMBL/GenBank/DDBJ whole genome shotgun (WGS) entry which is preliminary data.</text>
</comment>
<dbReference type="RefSeq" id="WP_136407375.1">
    <property type="nucleotide sequence ID" value="NZ_SSWX01000021.1"/>
</dbReference>
<dbReference type="Proteomes" id="UP000306236">
    <property type="component" value="Unassembled WGS sequence"/>
</dbReference>
<name>A0A4S5BH21_9BURK</name>
<dbReference type="InterPro" id="IPR053842">
    <property type="entry name" value="NikA-like"/>
</dbReference>
<evidence type="ECO:0000313" key="2">
    <source>
        <dbReference type="Proteomes" id="UP000306236"/>
    </source>
</evidence>
<sequence>MDESDLAGTRRREGRPRSHRIEVWVTQDEKATIAQSAVNAGMKESAFLRALGLNVRVRSVLDLEAATELSKVNGDLGRVAGLLKLWLAEKRGVGDAPAAVGSMMDDFRMLQKQMRDLIHVAIRGRK</sequence>
<dbReference type="EMBL" id="SSWX01000021">
    <property type="protein sequence ID" value="THJ31667.1"/>
    <property type="molecule type" value="Genomic_DNA"/>
</dbReference>
<dbReference type="Pfam" id="PF21983">
    <property type="entry name" value="NikA-like"/>
    <property type="match status" value="1"/>
</dbReference>
<accession>A0A4S5BH21</accession>
<protein>
    <submittedName>
        <fullName evidence="1">Conjugal transfer protein TraJ</fullName>
    </submittedName>
</protein>
<proteinExistence type="predicted"/>
<gene>
    <name evidence="1" type="ORF">E8K88_14400</name>
</gene>
<reference evidence="1 2" key="1">
    <citation type="submission" date="2019-04" db="EMBL/GenBank/DDBJ databases">
        <title>Lampropedia sp YIM MLB12 draf genome.</title>
        <authorList>
            <person name="Wang Y.-X."/>
        </authorList>
    </citation>
    <scope>NUCLEOTIDE SEQUENCE [LARGE SCALE GENOMIC DNA]</scope>
    <source>
        <strain evidence="1 2">YIM MLB12</strain>
    </source>
</reference>
<evidence type="ECO:0000313" key="1">
    <source>
        <dbReference type="EMBL" id="THJ31667.1"/>
    </source>
</evidence>
<dbReference type="OrthoDB" id="8966807at2"/>
<keyword evidence="2" id="KW-1185">Reference proteome</keyword>
<organism evidence="1 2">
    <name type="scientific">Lampropedia aestuarii</name>
    <dbReference type="NCBI Taxonomy" id="2562762"/>
    <lineage>
        <taxon>Bacteria</taxon>
        <taxon>Pseudomonadati</taxon>
        <taxon>Pseudomonadota</taxon>
        <taxon>Betaproteobacteria</taxon>
        <taxon>Burkholderiales</taxon>
        <taxon>Comamonadaceae</taxon>
        <taxon>Lampropedia</taxon>
    </lineage>
</organism>